<name>A0ABS7KYZ1_CLOSR</name>
<dbReference type="GO" id="GO:0004519">
    <property type="term" value="F:endonuclease activity"/>
    <property type="evidence" value="ECO:0007669"/>
    <property type="project" value="UniProtKB-KW"/>
</dbReference>
<accession>A0ABS7KYZ1</accession>
<dbReference type="InterPro" id="IPR018579">
    <property type="entry name" value="Restrct_endonuc_II_LlaJI"/>
</dbReference>
<dbReference type="RefSeq" id="WP_221861191.1">
    <property type="nucleotide sequence ID" value="NZ_JAIKTU010000007.1"/>
</dbReference>
<keyword evidence="1" id="KW-0378">Hydrolase</keyword>
<proteinExistence type="predicted"/>
<keyword evidence="1" id="KW-0255">Endonuclease</keyword>
<gene>
    <name evidence="1" type="ORF">K5V21_10385</name>
</gene>
<dbReference type="EMBL" id="JAIKTU010000007">
    <property type="protein sequence ID" value="MBY0755862.1"/>
    <property type="molecule type" value="Genomic_DNA"/>
</dbReference>
<dbReference type="GO" id="GO:0016787">
    <property type="term" value="F:hydrolase activity"/>
    <property type="evidence" value="ECO:0007669"/>
    <property type="project" value="UniProtKB-KW"/>
</dbReference>
<dbReference type="EC" id="3.1.21.-" evidence="1"/>
<evidence type="ECO:0000313" key="1">
    <source>
        <dbReference type="EMBL" id="MBY0755862.1"/>
    </source>
</evidence>
<comment type="caution">
    <text evidence="1">The sequence shown here is derived from an EMBL/GenBank/DDBJ whole genome shotgun (WGS) entry which is preliminary data.</text>
</comment>
<keyword evidence="1" id="KW-0540">Nuclease</keyword>
<sequence>MDKLDLFKRCHVNTNDDGDRFVGVKVDENNAAVYFPIGYELPNTDQELRRDIINLISILAEFTKQKDKLISIRKFIEAQTVNFPINAYMTIIDYFMQRKNYYTETEQQFKVGDRGKTDWGRTIKYQRPIMQANGSPVYLQRQIRDSAQKDRNLITQIHEYCVYESFTKLGWLFTTSMPKKPTLPFQKNMFLSIVNDKLRHTFNDKDKRLFQSMIDMINYIDEHSSQKNFYFGTDYFEYVWEKLIDKAFGVKNKEWYFPRTTWTLSSGKIRNNNALEPDTIMVKENKIYILDAKYYRYGITGELKHLPESTSINKQITYGEYVHTENKFKQKFGENIVVYNAFLIPYNKNENYFNLSSNYAFIGEATGDWKSNGHTFEKVQGIVVDTRYLMYHYIGNKQKQIQQMVETIESAFINFNIYLERPNDSICEKTIQITQVV</sequence>
<protein>
    <submittedName>
        <fullName evidence="1">LlaJI family restriction endonuclease</fullName>
        <ecNumber evidence="1">3.1.21.-</ecNumber>
    </submittedName>
</protein>
<dbReference type="Pfam" id="PF09563">
    <property type="entry name" value="RE_LlaJI"/>
    <property type="match status" value="1"/>
</dbReference>
<evidence type="ECO:0000313" key="2">
    <source>
        <dbReference type="Proteomes" id="UP001299068"/>
    </source>
</evidence>
<organism evidence="1 2">
    <name type="scientific">Clostridium sardiniense</name>
    <name type="common">Clostridium absonum</name>
    <dbReference type="NCBI Taxonomy" id="29369"/>
    <lineage>
        <taxon>Bacteria</taxon>
        <taxon>Bacillati</taxon>
        <taxon>Bacillota</taxon>
        <taxon>Clostridia</taxon>
        <taxon>Eubacteriales</taxon>
        <taxon>Clostridiaceae</taxon>
        <taxon>Clostridium</taxon>
    </lineage>
</organism>
<reference evidence="1 2" key="1">
    <citation type="journal article" date="2021" name="Cell Host Microbe">
        <title>in vivo commensal control of Clostridioides difficile virulence.</title>
        <authorList>
            <person name="Girinathan B.P."/>
            <person name="Dibenedetto N."/>
            <person name="Worley J.N."/>
            <person name="Peltier J."/>
            <person name="Arrieta-Ortiz M.L."/>
            <person name="Rupa Christinal Immanuel S."/>
            <person name="Lavin R."/>
            <person name="Delaney M.L."/>
            <person name="Cummins C."/>
            <person name="Hoffmann M."/>
            <person name="Luo Y."/>
            <person name="Gonzalez-Escalona N."/>
            <person name="Allard M."/>
            <person name="Onderdonk A.B."/>
            <person name="Gerber G.K."/>
            <person name="Sonenshein A.L."/>
            <person name="Baliga N."/>
            <person name="Dupuy B."/>
            <person name="Bry L."/>
        </authorList>
    </citation>
    <scope>NUCLEOTIDE SEQUENCE [LARGE SCALE GENOMIC DNA]</scope>
    <source>
        <strain evidence="1 2">DSM 599</strain>
    </source>
</reference>
<keyword evidence="2" id="KW-1185">Reference proteome</keyword>
<dbReference type="Proteomes" id="UP001299068">
    <property type="component" value="Unassembled WGS sequence"/>
</dbReference>